<dbReference type="PaxDb" id="9913-ENSBTAP00000014253"/>
<dbReference type="AlphaFoldDB" id="G3X6V1"/>
<dbReference type="Bgee" id="ENSBTAG00000010765">
    <property type="expression patterns" value="Expressed in oocyte and 106 other cell types or tissues"/>
</dbReference>
<feature type="region of interest" description="Disordered" evidence="1">
    <location>
        <begin position="258"/>
        <end position="302"/>
    </location>
</feature>
<dbReference type="Proteomes" id="UP000009136">
    <property type="component" value="Chromosome 28"/>
</dbReference>
<dbReference type="Ensembl" id="ENSBTAT00000014253.7">
    <property type="protein sequence ID" value="ENSBTAP00000014253.7"/>
    <property type="gene ID" value="ENSBTAG00000010765.7"/>
</dbReference>
<dbReference type="InterPro" id="IPR027973">
    <property type="entry name" value="FSAF1-like"/>
</dbReference>
<feature type="compositionally biased region" description="Basic and acidic residues" evidence="1">
    <location>
        <begin position="258"/>
        <end position="275"/>
    </location>
</feature>
<reference evidence="2" key="1">
    <citation type="submission" date="2018-03" db="EMBL/GenBank/DDBJ databases">
        <title>ARS-UCD1.2.</title>
        <authorList>
            <person name="Rosen B.D."/>
            <person name="Bickhart D.M."/>
            <person name="Koren S."/>
            <person name="Schnabel R.D."/>
            <person name="Hall R."/>
            <person name="Zimin A."/>
            <person name="Dreischer C."/>
            <person name="Schultheiss S."/>
            <person name="Schroeder S.G."/>
            <person name="Elsik C.G."/>
            <person name="Couldrey C."/>
            <person name="Liu G.E."/>
            <person name="Van Tassell C.P."/>
            <person name="Phillippy A.M."/>
            <person name="Smith T.P.L."/>
            <person name="Medrano J.F."/>
        </authorList>
    </citation>
    <scope>NUCLEOTIDE SEQUENCE [LARGE SCALE GENOMIC DNA]</scope>
    <source>
        <strain evidence="2">Hereford</strain>
    </source>
</reference>
<keyword evidence="3" id="KW-1185">Reference proteome</keyword>
<organism evidence="2 3">
    <name type="scientific">Bos taurus</name>
    <name type="common">Bovine</name>
    <dbReference type="NCBI Taxonomy" id="9913"/>
    <lineage>
        <taxon>Eukaryota</taxon>
        <taxon>Metazoa</taxon>
        <taxon>Chordata</taxon>
        <taxon>Craniata</taxon>
        <taxon>Vertebrata</taxon>
        <taxon>Euteleostomi</taxon>
        <taxon>Mammalia</taxon>
        <taxon>Eutheria</taxon>
        <taxon>Laurasiatheria</taxon>
        <taxon>Artiodactyla</taxon>
        <taxon>Ruminantia</taxon>
        <taxon>Pecora</taxon>
        <taxon>Bovidae</taxon>
        <taxon>Bovinae</taxon>
        <taxon>Bos</taxon>
    </lineage>
</organism>
<feature type="region of interest" description="Disordered" evidence="1">
    <location>
        <begin position="165"/>
        <end position="198"/>
    </location>
</feature>
<dbReference type="eggNOG" id="ENOG502S2E3">
    <property type="taxonomic scope" value="Eukaryota"/>
</dbReference>
<evidence type="ECO:0000313" key="2">
    <source>
        <dbReference type="Ensembl" id="ENSBTAP00000014253.7"/>
    </source>
</evidence>
<dbReference type="CTD" id="514234"/>
<sequence>PGRKPRRDLRRAQPVGNRKRTPSGGRSARSALSCCGPLASRWLRRPRLAISGPPGSQALLDSLLQNLYDFGETEDETEEKRVRKKREKKRGTGTLASLATEPAPQPESLVRGQRKNAASFFQELQEELQGAPAVTPKGSPVGPVVSGAAAACSPPRNDRELVEVVQFHSRSKKRKQKPDQDENTKTKTKDQNHLDKDVDIQEFNLEKARLEVHRFGITGYGKGKERVLEQERAIMLGARPPKNSYVNYKVLQEHIKEKKAAKEEEKRMAKDTDIFKKKKRKGQEDRKSKKKKSAPSILSSGRIGQVGKFKNGTLILSQVDIKKINSSRVAK</sequence>
<dbReference type="VEuPathDB" id="HostDB:ENSBTAG00000010765"/>
<dbReference type="OrthoDB" id="10067479at2759"/>
<dbReference type="RefSeq" id="XP_002698829.2">
    <property type="nucleotide sequence ID" value="XM_002698783.6"/>
</dbReference>
<dbReference type="KEGG" id="bta:514234"/>
<feature type="region of interest" description="Disordered" evidence="1">
    <location>
        <begin position="1"/>
        <end position="32"/>
    </location>
</feature>
<feature type="region of interest" description="Disordered" evidence="1">
    <location>
        <begin position="70"/>
        <end position="113"/>
    </location>
</feature>
<dbReference type="PANTHER" id="PTHR28366:SF1">
    <property type="entry name" value="CHROMOSOME 1 OPEN READING FRAME 131"/>
    <property type="match status" value="1"/>
</dbReference>
<dbReference type="InterPro" id="IPR052852">
    <property type="entry name" value="SSU_Processome_Comp"/>
</dbReference>
<protein>
    <submittedName>
        <fullName evidence="2">Chromosome 28 C1orf131 homolog</fullName>
    </submittedName>
</protein>
<gene>
    <name evidence="2 4" type="primary">C28H1orf131</name>
</gene>
<dbReference type="PANTHER" id="PTHR28366">
    <property type="entry name" value="CHROMOSOME 1 OPEN READING FRAME 131"/>
    <property type="match status" value="1"/>
</dbReference>
<reference evidence="2" key="2">
    <citation type="submission" date="2025-08" db="UniProtKB">
        <authorList>
            <consortium name="Ensembl"/>
        </authorList>
    </citation>
    <scope>IDENTIFICATION</scope>
    <source>
        <strain evidence="2">Hereford</strain>
    </source>
</reference>
<feature type="compositionally biased region" description="Basic and acidic residues" evidence="1">
    <location>
        <begin position="177"/>
        <end position="198"/>
    </location>
</feature>
<proteinExistence type="predicted"/>
<dbReference type="STRING" id="9913.ENSBTAP00000014253"/>
<feature type="compositionally biased region" description="Basic residues" evidence="1">
    <location>
        <begin position="82"/>
        <end position="91"/>
    </location>
</feature>
<dbReference type="Pfam" id="PF15375">
    <property type="entry name" value="FSAF1"/>
    <property type="match status" value="1"/>
</dbReference>
<evidence type="ECO:0000313" key="3">
    <source>
        <dbReference type="Proteomes" id="UP000009136"/>
    </source>
</evidence>
<accession>G3X6V1</accession>
<reference evidence="2" key="3">
    <citation type="submission" date="2025-09" db="UniProtKB">
        <authorList>
            <consortium name="Ensembl"/>
        </authorList>
    </citation>
    <scope>IDENTIFICATION</scope>
    <source>
        <strain evidence="2">Hereford</strain>
    </source>
</reference>
<dbReference type="InParanoid" id="G3X6V1"/>
<dbReference type="VGNC" id="VGNC:52697">
    <property type="gene designation" value="C28H1orf131"/>
</dbReference>
<evidence type="ECO:0000256" key="1">
    <source>
        <dbReference type="SAM" id="MobiDB-lite"/>
    </source>
</evidence>
<evidence type="ECO:0000313" key="4">
    <source>
        <dbReference type="VGNC" id="VGNC:52697"/>
    </source>
</evidence>
<dbReference type="GeneTree" id="ENSGT00390000017022"/>
<dbReference type="GeneID" id="514234"/>
<dbReference type="HOGENOM" id="CLU_081604_0_0_1"/>
<dbReference type="FunCoup" id="G3X6V1">
    <property type="interactions" value="1820"/>
</dbReference>
<name>G3X6V1_BOVIN</name>